<dbReference type="RefSeq" id="WP_089385516.1">
    <property type="nucleotide sequence ID" value="NZ_FZNQ01000016.1"/>
</dbReference>
<dbReference type="SUPFAM" id="SSF75712">
    <property type="entry name" value="Rad50 coiled-coil Zn hook"/>
    <property type="match status" value="1"/>
</dbReference>
<dbReference type="PANTHER" id="PTHR32114:SF2">
    <property type="entry name" value="ABC TRANSPORTER ABCH.3"/>
    <property type="match status" value="1"/>
</dbReference>
<dbReference type="Gene3D" id="1.10.287.1490">
    <property type="match status" value="1"/>
</dbReference>
<keyword evidence="8" id="KW-0234">DNA repair</keyword>
<keyword evidence="7 11" id="KW-0175">Coiled coil</keyword>
<dbReference type="InterPro" id="IPR013134">
    <property type="entry name" value="Zn_hook_RAD50"/>
</dbReference>
<dbReference type="GO" id="GO:0004527">
    <property type="term" value="F:exonuclease activity"/>
    <property type="evidence" value="ECO:0007669"/>
    <property type="project" value="UniProtKB-KW"/>
</dbReference>
<feature type="binding site" evidence="10">
    <location>
        <position position="586"/>
    </location>
    <ligand>
        <name>Zn(2+)</name>
        <dbReference type="ChEBI" id="CHEBI:29105"/>
    </ligand>
</feature>
<dbReference type="AlphaFoldDB" id="A0A238XEC3"/>
<evidence type="ECO:0000256" key="8">
    <source>
        <dbReference type="ARBA" id="ARBA00023204"/>
    </source>
</evidence>
<keyword evidence="3" id="KW-0227">DNA damage</keyword>
<accession>A0A238XEC3</accession>
<dbReference type="EMBL" id="FZNQ01000016">
    <property type="protein sequence ID" value="SNR57032.1"/>
    <property type="molecule type" value="Genomic_DNA"/>
</dbReference>
<sequence length="1102" mass="123638">MKVTDLHLRNIRSYEDESIAFPEGTMLVHGENGAGKTTLLMGIFGGLFLSNIRNVGANDFNLDDIVRRGTREGEIVLTFEVAGTPYTVTWSIDTEGQNRAELDSPALSEPISGIRDVSSEVVDVVGMDEDSFSRSVYVQQGEVDSLFDDDARAELIDDLLGLDRIDRYELWAKGARRAMGRIASENEQSAENHRETIDEQFDHDVEGYEAAIADKEAEISEQQAEIEEVEEFLQDLRDAKEDVEQRLENHDELQTELEQAKDEREELVEERAAKQREIEDAQTAIAETETEVDTLHGDIDEKQEALDQLDDPSTTDPIDADLSTEERAEEALSAAQDAVETAQIEHTDREGTLDRVETERDRLIDERDALREEAEELEADLDHLLEEKDSISDDVETAEEDVAAAVEKRDAVTTDFLPDESCPDTIADETRETIETRVEALTTEKNELSEERAAAEASLEAAESTREQMQAAVTDARDERDQLSDDIAEVESELEAAREAKTEAENQFDEELQSLDADLATVELSVSGDTLQSLIDNQIPEAKGEIQDAIETANTTVTELKARQTALEEDREELQALDGVATCPKCGQDVDPSHVETELADIEAELTEIESDLAEARKERDELLDRRDALDECREEAIELRGFRDDMVEVKAERVSTLEDECESLQDDHTEAESELADAEAKLESAESEVNDLEHTIADLNSDIESLEAEIEDGEEVVAAFETVEERRQERDDLADELADLEAEREELEAEIADADTELDDYDEQIEAQRDAVAGAKAALEDAQQAVHTAMKQRELVVDVVDAYDEIDELETAIAGHQKDIGHAQDTIENLNAQIAGVEDNIDELTEELGSIDVEAQRDKLETASRKIEEREATVEELNAELDSLKEARTVLENDLENLEYFRERLALEEEKRKWAEERSDEFDRMMAVYRSTKADLREQYLAYINQYTNDIFSDIYKNSSYQQVRILEEGPDGTPYAIQLLRDDGTLEHPSNASGGERAIVNLALRAGIYKLIAEMREGDSGRLPPFILDEPTTFLDKGHIGRLEQMLDSIAEWDVPQVIVVSHDERLIQGAEHEIEVSIDEETNASRVDVHRGGRIPGDE</sequence>
<evidence type="ECO:0000256" key="5">
    <source>
        <dbReference type="ARBA" id="ARBA00022833"/>
    </source>
</evidence>
<dbReference type="InterPro" id="IPR038729">
    <property type="entry name" value="Rad50/SbcC_AAA"/>
</dbReference>
<evidence type="ECO:0000259" key="13">
    <source>
        <dbReference type="PROSITE" id="PS51131"/>
    </source>
</evidence>
<keyword evidence="6" id="KW-0067">ATP-binding</keyword>
<evidence type="ECO:0000256" key="1">
    <source>
        <dbReference type="ARBA" id="ARBA00022723"/>
    </source>
</evidence>
<feature type="binding site" evidence="10">
    <location>
        <position position="583"/>
    </location>
    <ligand>
        <name>Zn(2+)</name>
        <dbReference type="ChEBI" id="CHEBI:29105"/>
    </ligand>
</feature>
<keyword evidence="14" id="KW-0269">Exonuclease</keyword>
<keyword evidence="1 10" id="KW-0479">Metal-binding</keyword>
<proteinExistence type="inferred from homology"/>
<evidence type="ECO:0000256" key="4">
    <source>
        <dbReference type="ARBA" id="ARBA00022801"/>
    </source>
</evidence>
<feature type="region of interest" description="Disordered" evidence="12">
    <location>
        <begin position="442"/>
        <end position="483"/>
    </location>
</feature>
<reference evidence="14 15" key="1">
    <citation type="submission" date="2017-06" db="EMBL/GenBank/DDBJ databases">
        <authorList>
            <person name="Kim H.J."/>
            <person name="Triplett B.A."/>
        </authorList>
    </citation>
    <scope>NUCLEOTIDE SEQUENCE [LARGE SCALE GENOMIC DNA]</scope>
    <source>
        <strain evidence="14 15">DSM 8800</strain>
    </source>
</reference>
<dbReference type="Proteomes" id="UP000198397">
    <property type="component" value="Unassembled WGS sequence"/>
</dbReference>
<dbReference type="Pfam" id="PF13476">
    <property type="entry name" value="AAA_23"/>
    <property type="match status" value="1"/>
</dbReference>
<dbReference type="InterPro" id="IPR027417">
    <property type="entry name" value="P-loop_NTPase"/>
</dbReference>
<protein>
    <submittedName>
        <fullName evidence="14">DNA repair exonuclease SbcCD ATPase subunit</fullName>
    </submittedName>
</protein>
<dbReference type="OrthoDB" id="25344at2157"/>
<evidence type="ECO:0000313" key="15">
    <source>
        <dbReference type="Proteomes" id="UP000198397"/>
    </source>
</evidence>
<evidence type="ECO:0000256" key="10">
    <source>
        <dbReference type="PROSITE-ProRule" id="PRU00471"/>
    </source>
</evidence>
<keyword evidence="4" id="KW-0378">Hydrolase</keyword>
<dbReference type="GO" id="GO:0016887">
    <property type="term" value="F:ATP hydrolysis activity"/>
    <property type="evidence" value="ECO:0007669"/>
    <property type="project" value="InterPro"/>
</dbReference>
<gene>
    <name evidence="14" type="ORF">SAMN06264855_11643</name>
</gene>
<dbReference type="SUPFAM" id="SSF52540">
    <property type="entry name" value="P-loop containing nucleoside triphosphate hydrolases"/>
    <property type="match status" value="2"/>
</dbReference>
<keyword evidence="14" id="KW-0540">Nuclease</keyword>
<evidence type="ECO:0000256" key="11">
    <source>
        <dbReference type="SAM" id="Coils"/>
    </source>
</evidence>
<keyword evidence="2" id="KW-0547">Nucleotide-binding</keyword>
<dbReference type="PROSITE" id="PS51131">
    <property type="entry name" value="ZN_HOOK"/>
    <property type="match status" value="1"/>
</dbReference>
<feature type="domain" description="Zinc-hook" evidence="13">
    <location>
        <begin position="536"/>
        <end position="635"/>
    </location>
</feature>
<feature type="coiled-coil region" evidence="11">
    <location>
        <begin position="550"/>
        <end position="895"/>
    </location>
</feature>
<evidence type="ECO:0000256" key="7">
    <source>
        <dbReference type="ARBA" id="ARBA00023054"/>
    </source>
</evidence>
<evidence type="ECO:0000256" key="3">
    <source>
        <dbReference type="ARBA" id="ARBA00022763"/>
    </source>
</evidence>
<comment type="similarity">
    <text evidence="9">Belongs to the Sph1/Sph2 family.</text>
</comment>
<name>A0A238XEC3_HALVU</name>
<evidence type="ECO:0000256" key="6">
    <source>
        <dbReference type="ARBA" id="ARBA00022840"/>
    </source>
</evidence>
<keyword evidence="15" id="KW-1185">Reference proteome</keyword>
<dbReference type="GO" id="GO:0006302">
    <property type="term" value="P:double-strand break repair"/>
    <property type="evidence" value="ECO:0007669"/>
    <property type="project" value="InterPro"/>
</dbReference>
<dbReference type="PANTHER" id="PTHR32114">
    <property type="entry name" value="ABC TRANSPORTER ABCH.3"/>
    <property type="match status" value="1"/>
</dbReference>
<evidence type="ECO:0000256" key="9">
    <source>
        <dbReference type="ARBA" id="ARBA00049666"/>
    </source>
</evidence>
<keyword evidence="5 10" id="KW-0862">Zinc</keyword>
<evidence type="ECO:0000313" key="14">
    <source>
        <dbReference type="EMBL" id="SNR57032.1"/>
    </source>
</evidence>
<dbReference type="Gene3D" id="1.10.287.510">
    <property type="entry name" value="Helix hairpin bin"/>
    <property type="match status" value="1"/>
</dbReference>
<dbReference type="GO" id="GO:0046872">
    <property type="term" value="F:metal ion binding"/>
    <property type="evidence" value="ECO:0007669"/>
    <property type="project" value="UniProtKB-UniRule"/>
</dbReference>
<dbReference type="Gene3D" id="3.40.50.300">
    <property type="entry name" value="P-loop containing nucleotide triphosphate hydrolases"/>
    <property type="match status" value="2"/>
</dbReference>
<organism evidence="14 15">
    <name type="scientific">Halorubrum vacuolatum</name>
    <name type="common">Natronobacterium vacuolatum</name>
    <dbReference type="NCBI Taxonomy" id="63740"/>
    <lineage>
        <taxon>Archaea</taxon>
        <taxon>Methanobacteriati</taxon>
        <taxon>Methanobacteriota</taxon>
        <taxon>Stenosarchaea group</taxon>
        <taxon>Halobacteria</taxon>
        <taxon>Halobacteriales</taxon>
        <taxon>Haloferacaceae</taxon>
        <taxon>Halorubrum</taxon>
    </lineage>
</organism>
<evidence type="ECO:0000256" key="2">
    <source>
        <dbReference type="ARBA" id="ARBA00022741"/>
    </source>
</evidence>
<feature type="compositionally biased region" description="Basic and acidic residues" evidence="12">
    <location>
        <begin position="442"/>
        <end position="454"/>
    </location>
</feature>
<dbReference type="GO" id="GO:0005524">
    <property type="term" value="F:ATP binding"/>
    <property type="evidence" value="ECO:0007669"/>
    <property type="project" value="UniProtKB-KW"/>
</dbReference>
<evidence type="ECO:0000256" key="12">
    <source>
        <dbReference type="SAM" id="MobiDB-lite"/>
    </source>
</evidence>